<keyword evidence="5" id="KW-0472">Membrane</keyword>
<name>A0AAN6U4B2_9PEZI</name>
<gene>
    <name evidence="6" type="ORF">N657DRAFT_275278</name>
</gene>
<evidence type="ECO:0000256" key="1">
    <source>
        <dbReference type="ARBA" id="ARBA00004141"/>
    </source>
</evidence>
<keyword evidence="3" id="KW-0812">Transmembrane</keyword>
<reference evidence="6" key="2">
    <citation type="submission" date="2023-05" db="EMBL/GenBank/DDBJ databases">
        <authorList>
            <consortium name="Lawrence Berkeley National Laboratory"/>
            <person name="Steindorff A."/>
            <person name="Hensen N."/>
            <person name="Bonometti L."/>
            <person name="Westerberg I."/>
            <person name="Brannstrom I.O."/>
            <person name="Guillou S."/>
            <person name="Cros-Aarteil S."/>
            <person name="Calhoun S."/>
            <person name="Haridas S."/>
            <person name="Kuo A."/>
            <person name="Mondo S."/>
            <person name="Pangilinan J."/>
            <person name="Riley R."/>
            <person name="Labutti K."/>
            <person name="Andreopoulos B."/>
            <person name="Lipzen A."/>
            <person name="Chen C."/>
            <person name="Yanf M."/>
            <person name="Daum C."/>
            <person name="Ng V."/>
            <person name="Clum A."/>
            <person name="Ohm R."/>
            <person name="Martin F."/>
            <person name="Silar P."/>
            <person name="Natvig D."/>
            <person name="Lalanne C."/>
            <person name="Gautier V."/>
            <person name="Ament-Velasquez S.L."/>
            <person name="Kruys A."/>
            <person name="Hutchinson M.I."/>
            <person name="Powell A.J."/>
            <person name="Barry K."/>
            <person name="Miller A.N."/>
            <person name="Grigoriev I.V."/>
            <person name="Debuchy R."/>
            <person name="Gladieux P."/>
            <person name="Thoren M.H."/>
            <person name="Johannesson H."/>
        </authorList>
    </citation>
    <scope>NUCLEOTIDE SEQUENCE</scope>
    <source>
        <strain evidence="6">CBS 731.68</strain>
    </source>
</reference>
<evidence type="ECO:0000256" key="3">
    <source>
        <dbReference type="ARBA" id="ARBA00022692"/>
    </source>
</evidence>
<evidence type="ECO:0000256" key="4">
    <source>
        <dbReference type="ARBA" id="ARBA00022989"/>
    </source>
</evidence>
<dbReference type="Proteomes" id="UP001302602">
    <property type="component" value="Unassembled WGS sequence"/>
</dbReference>
<evidence type="ECO:0000256" key="5">
    <source>
        <dbReference type="ARBA" id="ARBA00023136"/>
    </source>
</evidence>
<dbReference type="InterPro" id="IPR009311">
    <property type="entry name" value="IFI6/IFI27-like"/>
</dbReference>
<accession>A0AAN6U4B2</accession>
<keyword evidence="4" id="KW-1133">Transmembrane helix</keyword>
<reference evidence="6" key="1">
    <citation type="journal article" date="2023" name="Mol. Phylogenet. Evol.">
        <title>Genome-scale phylogeny and comparative genomics of the fungal order Sordariales.</title>
        <authorList>
            <person name="Hensen N."/>
            <person name="Bonometti L."/>
            <person name="Westerberg I."/>
            <person name="Brannstrom I.O."/>
            <person name="Guillou S."/>
            <person name="Cros-Aarteil S."/>
            <person name="Calhoun S."/>
            <person name="Haridas S."/>
            <person name="Kuo A."/>
            <person name="Mondo S."/>
            <person name="Pangilinan J."/>
            <person name="Riley R."/>
            <person name="LaButti K."/>
            <person name="Andreopoulos B."/>
            <person name="Lipzen A."/>
            <person name="Chen C."/>
            <person name="Yan M."/>
            <person name="Daum C."/>
            <person name="Ng V."/>
            <person name="Clum A."/>
            <person name="Steindorff A."/>
            <person name="Ohm R.A."/>
            <person name="Martin F."/>
            <person name="Silar P."/>
            <person name="Natvig D.O."/>
            <person name="Lalanne C."/>
            <person name="Gautier V."/>
            <person name="Ament-Velasquez S.L."/>
            <person name="Kruys A."/>
            <person name="Hutchinson M.I."/>
            <person name="Powell A.J."/>
            <person name="Barry K."/>
            <person name="Miller A.N."/>
            <person name="Grigoriev I.V."/>
            <person name="Debuchy R."/>
            <person name="Gladieux P."/>
            <person name="Hiltunen Thoren M."/>
            <person name="Johannesson H."/>
        </authorList>
    </citation>
    <scope>NUCLEOTIDE SEQUENCE</scope>
    <source>
        <strain evidence="6">CBS 731.68</strain>
    </source>
</reference>
<keyword evidence="7" id="KW-1185">Reference proteome</keyword>
<evidence type="ECO:0000256" key="2">
    <source>
        <dbReference type="ARBA" id="ARBA00007262"/>
    </source>
</evidence>
<evidence type="ECO:0000313" key="7">
    <source>
        <dbReference type="Proteomes" id="UP001302602"/>
    </source>
</evidence>
<comment type="caution">
    <text evidence="6">The sequence shown here is derived from an EMBL/GenBank/DDBJ whole genome shotgun (WGS) entry which is preliminary data.</text>
</comment>
<dbReference type="Pfam" id="PF06140">
    <property type="entry name" value="Ifi-6-16"/>
    <property type="match status" value="1"/>
</dbReference>
<dbReference type="AlphaFoldDB" id="A0AAN6U4B2"/>
<dbReference type="RefSeq" id="XP_062649481.1">
    <property type="nucleotide sequence ID" value="XM_062786573.1"/>
</dbReference>
<dbReference type="Gene3D" id="6.10.110.10">
    <property type="match status" value="1"/>
</dbReference>
<dbReference type="InterPro" id="IPR038213">
    <property type="entry name" value="IFI6/IFI27-like_sf"/>
</dbReference>
<proteinExistence type="inferred from homology"/>
<comment type="subcellular location">
    <subcellularLocation>
        <location evidence="1">Membrane</location>
        <topology evidence="1">Multi-pass membrane protein</topology>
    </subcellularLocation>
</comment>
<evidence type="ECO:0000313" key="6">
    <source>
        <dbReference type="EMBL" id="KAK4125710.1"/>
    </source>
</evidence>
<protein>
    <submittedName>
        <fullName evidence="6">Uncharacterized protein</fullName>
    </submittedName>
</protein>
<sequence length="109" mass="10591">MGLGVVQEFVANNTCAVVYTAAGTLVAFASGTVLGVIGFGPEGVIGGSWAATVQSWVGNVPNGSVFSWLQSASAGKGAARTAAAFAKGVGLGGIVGCFLANARNSTGIP</sequence>
<comment type="similarity">
    <text evidence="2">Belongs to the IFI6/IFI27 family.</text>
</comment>
<dbReference type="GeneID" id="87823341"/>
<dbReference type="EMBL" id="MU853225">
    <property type="protein sequence ID" value="KAK4125710.1"/>
    <property type="molecule type" value="Genomic_DNA"/>
</dbReference>
<organism evidence="6 7">
    <name type="scientific">Parathielavia appendiculata</name>
    <dbReference type="NCBI Taxonomy" id="2587402"/>
    <lineage>
        <taxon>Eukaryota</taxon>
        <taxon>Fungi</taxon>
        <taxon>Dikarya</taxon>
        <taxon>Ascomycota</taxon>
        <taxon>Pezizomycotina</taxon>
        <taxon>Sordariomycetes</taxon>
        <taxon>Sordariomycetidae</taxon>
        <taxon>Sordariales</taxon>
        <taxon>Chaetomiaceae</taxon>
        <taxon>Parathielavia</taxon>
    </lineage>
</organism>
<dbReference type="GO" id="GO:0016020">
    <property type="term" value="C:membrane"/>
    <property type="evidence" value="ECO:0007669"/>
    <property type="project" value="UniProtKB-SubCell"/>
</dbReference>